<dbReference type="InterPro" id="IPR016166">
    <property type="entry name" value="FAD-bd_PCMH"/>
</dbReference>
<dbReference type="InterPro" id="IPR036683">
    <property type="entry name" value="CO_DH_flav_C_dom_sf"/>
</dbReference>
<dbReference type="InterPro" id="IPR036318">
    <property type="entry name" value="FAD-bd_PCMH-like_sf"/>
</dbReference>
<dbReference type="SUPFAM" id="SSF56176">
    <property type="entry name" value="FAD-binding/transporter-associated domain-like"/>
    <property type="match status" value="1"/>
</dbReference>
<sequence>MTSRSNIMDAVEWRAGSTDLSERRRTGISRGPITDLIPTPEMREILVVAGEGARIGSSVTLEAIGADKRLAKTYPGIAATVKLLATPQIRHVATLGGNLAQRSRCWYFRNPNISCLKKGGSDCPARAGNHYYGVAFDLGPCIAPHPSSMATALLAYDATIRTDRRDGLTLDALYGDGSNGSLDHRLEPGEVIISIDLPPAATSEFATYERAISRAQAEWPLVEIAARIIVKDARFQLVRLVAGGIAPVPLRLVGAEKAAKDALAETDIFTIAAKAAIEGAKPMPMSAYKLKLLEGLVYDVLEQCAEASAGVWIDKSIPS</sequence>
<dbReference type="GO" id="GO:0016491">
    <property type="term" value="F:oxidoreductase activity"/>
    <property type="evidence" value="ECO:0007669"/>
    <property type="project" value="InterPro"/>
</dbReference>
<dbReference type="InterPro" id="IPR005107">
    <property type="entry name" value="CO_DH_flav_C"/>
</dbReference>
<dbReference type="PROSITE" id="PS51387">
    <property type="entry name" value="FAD_PCMH"/>
    <property type="match status" value="1"/>
</dbReference>
<evidence type="ECO:0000313" key="3">
    <source>
        <dbReference type="Proteomes" id="UP000221168"/>
    </source>
</evidence>
<dbReference type="GO" id="GO:0071949">
    <property type="term" value="F:FAD binding"/>
    <property type="evidence" value="ECO:0007669"/>
    <property type="project" value="InterPro"/>
</dbReference>
<reference evidence="2 3" key="1">
    <citation type="submission" date="2017-10" db="EMBL/GenBank/DDBJ databases">
        <title>Sedimentibacterium mangrovi gen. nov., sp. nov., a novel member of family Phyllobacteriacea isolated from mangrove sediment.</title>
        <authorList>
            <person name="Liao H."/>
            <person name="Tian Y."/>
        </authorList>
    </citation>
    <scope>NUCLEOTIDE SEQUENCE [LARGE SCALE GENOMIC DNA]</scope>
    <source>
        <strain evidence="2 3">X9-2-2</strain>
    </source>
</reference>
<gene>
    <name evidence="2" type="ORF">CSC94_08965</name>
</gene>
<comment type="caution">
    <text evidence="2">The sequence shown here is derived from an EMBL/GenBank/DDBJ whole genome shotgun (WGS) entry which is preliminary data.</text>
</comment>
<dbReference type="SMART" id="SM01092">
    <property type="entry name" value="CO_deh_flav_C"/>
    <property type="match status" value="1"/>
</dbReference>
<dbReference type="SUPFAM" id="SSF55447">
    <property type="entry name" value="CO dehydrogenase flavoprotein C-terminal domain-like"/>
    <property type="match status" value="1"/>
</dbReference>
<dbReference type="EMBL" id="PDVP01000003">
    <property type="protein sequence ID" value="PHP67797.1"/>
    <property type="molecule type" value="Genomic_DNA"/>
</dbReference>
<dbReference type="Pfam" id="PF03450">
    <property type="entry name" value="CO_deh_flav_C"/>
    <property type="match status" value="1"/>
</dbReference>
<dbReference type="OrthoDB" id="9814706at2"/>
<name>A0A2G1QQF4_9HYPH</name>
<dbReference type="InterPro" id="IPR016169">
    <property type="entry name" value="FAD-bd_PCMH_sub2"/>
</dbReference>
<dbReference type="AlphaFoldDB" id="A0A2G1QQF4"/>
<organism evidence="2 3">
    <name type="scientific">Zhengella mangrovi</name>
    <dbReference type="NCBI Taxonomy" id="1982044"/>
    <lineage>
        <taxon>Bacteria</taxon>
        <taxon>Pseudomonadati</taxon>
        <taxon>Pseudomonadota</taxon>
        <taxon>Alphaproteobacteria</taxon>
        <taxon>Hyphomicrobiales</taxon>
        <taxon>Notoacmeibacteraceae</taxon>
        <taxon>Zhengella</taxon>
    </lineage>
</organism>
<protein>
    <submittedName>
        <fullName evidence="2">Molybdopterin dehydrogenase</fullName>
    </submittedName>
</protein>
<dbReference type="InterPro" id="IPR051312">
    <property type="entry name" value="Diverse_Substr_Oxidored"/>
</dbReference>
<dbReference type="Pfam" id="PF00941">
    <property type="entry name" value="FAD_binding_5"/>
    <property type="match status" value="1"/>
</dbReference>
<dbReference type="PANTHER" id="PTHR42659">
    <property type="entry name" value="XANTHINE DEHYDROGENASE SUBUNIT C-RELATED"/>
    <property type="match status" value="1"/>
</dbReference>
<accession>A0A2G1QQF4</accession>
<dbReference type="Gene3D" id="3.30.465.10">
    <property type="match status" value="1"/>
</dbReference>
<dbReference type="Gene3D" id="3.30.390.50">
    <property type="entry name" value="CO dehydrogenase flavoprotein, C-terminal domain"/>
    <property type="match status" value="1"/>
</dbReference>
<evidence type="ECO:0000259" key="1">
    <source>
        <dbReference type="PROSITE" id="PS51387"/>
    </source>
</evidence>
<proteinExistence type="predicted"/>
<dbReference type="Proteomes" id="UP000221168">
    <property type="component" value="Unassembled WGS sequence"/>
</dbReference>
<dbReference type="RefSeq" id="WP_099305964.1">
    <property type="nucleotide sequence ID" value="NZ_PDVP01000003.1"/>
</dbReference>
<dbReference type="InterPro" id="IPR002346">
    <property type="entry name" value="Mopterin_DH_FAD-bd"/>
</dbReference>
<keyword evidence="3" id="KW-1185">Reference proteome</keyword>
<evidence type="ECO:0000313" key="2">
    <source>
        <dbReference type="EMBL" id="PHP67797.1"/>
    </source>
</evidence>
<feature type="domain" description="FAD-binding PCMH-type" evidence="1">
    <location>
        <begin position="1"/>
        <end position="202"/>
    </location>
</feature>
<dbReference type="PANTHER" id="PTHR42659:SF9">
    <property type="entry name" value="XANTHINE DEHYDROGENASE FAD-BINDING SUBUNIT XDHB-RELATED"/>
    <property type="match status" value="1"/>
</dbReference>